<name>A0AA38XBI9_9EURO</name>
<accession>A0AA38XBI9</accession>
<proteinExistence type="predicted"/>
<comment type="caution">
    <text evidence="1">The sequence shown here is derived from an EMBL/GenBank/DDBJ whole genome shotgun (WGS) entry which is preliminary data.</text>
</comment>
<gene>
    <name evidence="1" type="ORF">H2200_005192</name>
</gene>
<organism evidence="1 2">
    <name type="scientific">Cladophialophora chaetospira</name>
    <dbReference type="NCBI Taxonomy" id="386627"/>
    <lineage>
        <taxon>Eukaryota</taxon>
        <taxon>Fungi</taxon>
        <taxon>Dikarya</taxon>
        <taxon>Ascomycota</taxon>
        <taxon>Pezizomycotina</taxon>
        <taxon>Eurotiomycetes</taxon>
        <taxon>Chaetothyriomycetidae</taxon>
        <taxon>Chaetothyriales</taxon>
        <taxon>Herpotrichiellaceae</taxon>
        <taxon>Cladophialophora</taxon>
    </lineage>
</organism>
<sequence length="261" mass="30046">MTRSIRDKTTKVIGDTESDRHQTLMTRYSLQMVCRQISREWSPMFYSTTTVVASRLEREKPEERRDGARRLAAETDDFQSLFLESLPTYNLQSIQKIYYNMTHRMRNIPDEVFIRHYCAKDFISILVETFSSLPSLKEIIIACYDDTEGPSTVVKTRKWEAAWEWMVSHDSWKSLQGLLQSGFERLASPGWCSVRKLHLVDVPYQDSLCAQIDEWQLSFCKGSAPTVTLGEELSRSVPVVGPGGKWIVLPAYSEEELGTEL</sequence>
<protein>
    <submittedName>
        <fullName evidence="1">Uncharacterized protein</fullName>
    </submittedName>
</protein>
<reference evidence="1" key="1">
    <citation type="submission" date="2022-10" db="EMBL/GenBank/DDBJ databases">
        <title>Culturing micro-colonial fungi from biological soil crusts in the Mojave desert and describing Neophaeococcomyces mojavensis, and introducing the new genera and species Taxawa tesnikishii.</title>
        <authorList>
            <person name="Kurbessoian T."/>
            <person name="Stajich J.E."/>
        </authorList>
    </citation>
    <scope>NUCLEOTIDE SEQUENCE</scope>
    <source>
        <strain evidence="1">TK_41</strain>
    </source>
</reference>
<evidence type="ECO:0000313" key="1">
    <source>
        <dbReference type="EMBL" id="KAJ9610415.1"/>
    </source>
</evidence>
<dbReference type="Proteomes" id="UP001172673">
    <property type="component" value="Unassembled WGS sequence"/>
</dbReference>
<keyword evidence="2" id="KW-1185">Reference proteome</keyword>
<dbReference type="EMBL" id="JAPDRK010000007">
    <property type="protein sequence ID" value="KAJ9610415.1"/>
    <property type="molecule type" value="Genomic_DNA"/>
</dbReference>
<dbReference type="AlphaFoldDB" id="A0AA38XBI9"/>
<evidence type="ECO:0000313" key="2">
    <source>
        <dbReference type="Proteomes" id="UP001172673"/>
    </source>
</evidence>